<gene>
    <name evidence="4" type="ORF">METZ01_LOCUS289884</name>
</gene>
<evidence type="ECO:0000256" key="3">
    <source>
        <dbReference type="ARBA" id="ARBA00022729"/>
    </source>
</evidence>
<dbReference type="InterPro" id="IPR006059">
    <property type="entry name" value="SBP"/>
</dbReference>
<organism evidence="4">
    <name type="scientific">marine metagenome</name>
    <dbReference type="NCBI Taxonomy" id="408172"/>
    <lineage>
        <taxon>unclassified sequences</taxon>
        <taxon>metagenomes</taxon>
        <taxon>ecological metagenomes</taxon>
    </lineage>
</organism>
<accession>A0A382LK73</accession>
<evidence type="ECO:0000313" key="4">
    <source>
        <dbReference type="EMBL" id="SVC37030.1"/>
    </source>
</evidence>
<dbReference type="AlphaFoldDB" id="A0A382LK73"/>
<proteinExistence type="inferred from homology"/>
<evidence type="ECO:0000256" key="2">
    <source>
        <dbReference type="ARBA" id="ARBA00022448"/>
    </source>
</evidence>
<keyword evidence="3" id="KW-0732">Signal</keyword>
<evidence type="ECO:0000256" key="1">
    <source>
        <dbReference type="ARBA" id="ARBA00008520"/>
    </source>
</evidence>
<dbReference type="Pfam" id="PF01547">
    <property type="entry name" value="SBP_bac_1"/>
    <property type="match status" value="1"/>
</dbReference>
<name>A0A382LK73_9ZZZZ</name>
<comment type="similarity">
    <text evidence="1">Belongs to the bacterial solute-binding protein 1 family.</text>
</comment>
<dbReference type="PANTHER" id="PTHR43649:SF34">
    <property type="entry name" value="ABC TRANSPORTER PERIPLASMIC-BINDING PROTEIN YCJN-RELATED"/>
    <property type="match status" value="1"/>
</dbReference>
<dbReference type="SUPFAM" id="SSF53850">
    <property type="entry name" value="Periplasmic binding protein-like II"/>
    <property type="match status" value="1"/>
</dbReference>
<keyword evidence="2" id="KW-0813">Transport</keyword>
<dbReference type="PANTHER" id="PTHR43649">
    <property type="entry name" value="ARABINOSE-BINDING PROTEIN-RELATED"/>
    <property type="match status" value="1"/>
</dbReference>
<dbReference type="Gene3D" id="3.40.190.10">
    <property type="entry name" value="Periplasmic binding protein-like II"/>
    <property type="match status" value="2"/>
</dbReference>
<evidence type="ECO:0008006" key="5">
    <source>
        <dbReference type="Google" id="ProtNLM"/>
    </source>
</evidence>
<dbReference type="EMBL" id="UINC01087566">
    <property type="protein sequence ID" value="SVC37030.1"/>
    <property type="molecule type" value="Genomic_DNA"/>
</dbReference>
<sequence>MKRAIGPAAVALLVSLWVVAAADADEKSLTIWWAQWDPAAGLQELSQDFTAETGVAVTVHQIPWGSYQDQVFLEYGNESTAFDIVVGDSQWIGRGATKGLYLELTDWIGGAIDLDGIHPLAKRYLMEYPTGSGKIWAAPCETDALGFAYRRDWFEDMQEQTTFRAKYGRELAPPQTWEQFRDIAEFFHRPASKRYGAALLSGRGYDSITMGFQPFLWAFGGAWGDPETFAVKGHLDTPAAAEGLQFMIELLKFSAPGGTNADYGGVLNAFTNGSTAMALNYFPFFPGIVEAMGDKVGFFVVPGHDGTRAISLGGQGMSISTKIPALQQALAKRFIAWFQQKSVQQKWITYPGAFTANKE</sequence>
<feature type="non-terminal residue" evidence="4">
    <location>
        <position position="359"/>
    </location>
</feature>
<protein>
    <recommendedName>
        <fullName evidence="5">ABC transporter substrate-binding protein</fullName>
    </recommendedName>
</protein>
<dbReference type="InterPro" id="IPR050490">
    <property type="entry name" value="Bact_solute-bd_prot1"/>
</dbReference>
<reference evidence="4" key="1">
    <citation type="submission" date="2018-05" db="EMBL/GenBank/DDBJ databases">
        <authorList>
            <person name="Lanie J.A."/>
            <person name="Ng W.-L."/>
            <person name="Kazmierczak K.M."/>
            <person name="Andrzejewski T.M."/>
            <person name="Davidsen T.M."/>
            <person name="Wayne K.J."/>
            <person name="Tettelin H."/>
            <person name="Glass J.I."/>
            <person name="Rusch D."/>
            <person name="Podicherti R."/>
            <person name="Tsui H.-C.T."/>
            <person name="Winkler M.E."/>
        </authorList>
    </citation>
    <scope>NUCLEOTIDE SEQUENCE</scope>
</reference>